<gene>
    <name evidence="3" type="ORF">PVL29_006710</name>
</gene>
<dbReference type="GO" id="GO:0010073">
    <property type="term" value="P:meristem maintenance"/>
    <property type="evidence" value="ECO:0007669"/>
    <property type="project" value="InterPro"/>
</dbReference>
<feature type="compositionally biased region" description="Polar residues" evidence="1">
    <location>
        <begin position="361"/>
        <end position="413"/>
    </location>
</feature>
<feature type="region of interest" description="Disordered" evidence="1">
    <location>
        <begin position="831"/>
        <end position="913"/>
    </location>
</feature>
<feature type="compositionally biased region" description="Basic and acidic residues" evidence="1">
    <location>
        <begin position="898"/>
        <end position="913"/>
    </location>
</feature>
<comment type="caution">
    <text evidence="3">The sequence shown here is derived from an EMBL/GenBank/DDBJ whole genome shotgun (WGS) entry which is preliminary data.</text>
</comment>
<sequence length="913" mass="102763">MNLNLENPGPCDDSVLIEQHLHVSSAICDRVVRETNSFHVRMGEMTITLENVSLIPRLAIDGDPVVGVTTQTCEWLCQRLLGTVPRHEHKNGGMVKLSWSRESLSRCTEYASEEEVKKSTLLHKAQHTHAYLLYLLGCTIFSSSTSNKVPVIYLQFFENFDDAKSYAWGATVLVYLYRALGNASLNGPANIVGCWSYEHLKVGLPALECFDKPARNFPRALKSRKKQKVYSNNQSLVIYQKSLDTLEFSDVAFCPYINMDYTVIPEQIRRNMYLGRSSTMMILKKWRKSCATDCIDLSKKMEFELKEWEGRGDHIIQGDSHADESRYMEWYSSITHKFIGRQSPVPHPTAQESPYSMLYPTTQQKSSSLPKPTIQQTPSPLPNPATQRISSPLAPTTPQQKSSPVSSSTTQQMPLPLARSTMGPSSPPPMTTTQHSFNPNHLGTFKTSSLLLTENARMSAALWEIAHIVNDFSTEGFDSQQLKLLLRSKSYSICLRDNEVEDVIETEDWEQPLLSHLHYLATTCVESSQNPKPTLDEDPSVNIAASIESSPQPPVQIPLVWPLNGILTQNWIQDVMSALKFPSILPTCVFDSLLVSASRILLKEPNCVKIDCFEGDLDTFTSVGVEGKIRRVILGWGLKTLLLLLVWKAKLEYFDARFLCHIGYIYLAEIMKPSCVSACALEEEVMTKYGDQGTHIYCRCLEYFSKLPLASIIAGSVYTIHGGLFRRMPTAPINCLLVLWKNYPKQGDQFQILKSLGMNLISDALSSDPSIENVLGRIDEGYSINHEKIIRVTNHILSSAPDCPLFNDKGVYIVLKPPTFDDLVFHTFEGATPGAKDERNKESLAGEEKSIHSEICPQQNGRNKESLADEKKEQRNRRRKESQGDERTSRRNSKQHQKGKDLMGEIKQLHSGS</sequence>
<name>A0AA39A6R0_VITRO</name>
<proteinExistence type="predicted"/>
<dbReference type="AlphaFoldDB" id="A0AA39A6R0"/>
<evidence type="ECO:0000259" key="2">
    <source>
        <dbReference type="Pfam" id="PF10536"/>
    </source>
</evidence>
<dbReference type="InterPro" id="IPR019557">
    <property type="entry name" value="AminoTfrase-like_pln_mobile"/>
</dbReference>
<feature type="domain" description="Aminotransferase-like plant mobile" evidence="2">
    <location>
        <begin position="22"/>
        <end position="282"/>
    </location>
</feature>
<dbReference type="PANTHER" id="PTHR46033:SF1">
    <property type="entry name" value="PROTEIN MAIN-LIKE 2"/>
    <property type="match status" value="1"/>
</dbReference>
<accession>A0AA39A6R0</accession>
<feature type="compositionally biased region" description="Basic and acidic residues" evidence="1">
    <location>
        <begin position="862"/>
        <end position="873"/>
    </location>
</feature>
<dbReference type="EMBL" id="JARBHA010000005">
    <property type="protein sequence ID" value="KAJ9701472.1"/>
    <property type="molecule type" value="Genomic_DNA"/>
</dbReference>
<dbReference type="Pfam" id="PF10536">
    <property type="entry name" value="PMD"/>
    <property type="match status" value="1"/>
</dbReference>
<organism evidence="3 4">
    <name type="scientific">Vitis rotundifolia</name>
    <name type="common">Muscadine grape</name>
    <dbReference type="NCBI Taxonomy" id="103349"/>
    <lineage>
        <taxon>Eukaryota</taxon>
        <taxon>Viridiplantae</taxon>
        <taxon>Streptophyta</taxon>
        <taxon>Embryophyta</taxon>
        <taxon>Tracheophyta</taxon>
        <taxon>Spermatophyta</taxon>
        <taxon>Magnoliopsida</taxon>
        <taxon>eudicotyledons</taxon>
        <taxon>Gunneridae</taxon>
        <taxon>Pentapetalae</taxon>
        <taxon>rosids</taxon>
        <taxon>Vitales</taxon>
        <taxon>Vitaceae</taxon>
        <taxon>Viteae</taxon>
        <taxon>Vitis</taxon>
    </lineage>
</organism>
<evidence type="ECO:0000256" key="1">
    <source>
        <dbReference type="SAM" id="MobiDB-lite"/>
    </source>
</evidence>
<evidence type="ECO:0000313" key="3">
    <source>
        <dbReference type="EMBL" id="KAJ9701472.1"/>
    </source>
</evidence>
<dbReference type="PANTHER" id="PTHR46033">
    <property type="entry name" value="PROTEIN MAIN-LIKE 2"/>
    <property type="match status" value="1"/>
</dbReference>
<protein>
    <recommendedName>
        <fullName evidence="2">Aminotransferase-like plant mobile domain-containing protein</fullName>
    </recommendedName>
</protein>
<reference evidence="3 4" key="1">
    <citation type="journal article" date="2023" name="BMC Biotechnol.">
        <title>Vitis rotundifolia cv Carlos genome sequencing.</title>
        <authorList>
            <person name="Huff M."/>
            <person name="Hulse-Kemp A."/>
            <person name="Scheffler B."/>
            <person name="Youngblood R."/>
            <person name="Simpson S."/>
            <person name="Babiker E."/>
            <person name="Staton M."/>
        </authorList>
    </citation>
    <scope>NUCLEOTIDE SEQUENCE [LARGE SCALE GENOMIC DNA]</scope>
    <source>
        <tissue evidence="3">Leaf</tissue>
    </source>
</reference>
<evidence type="ECO:0000313" key="4">
    <source>
        <dbReference type="Proteomes" id="UP001168098"/>
    </source>
</evidence>
<dbReference type="InterPro" id="IPR044824">
    <property type="entry name" value="MAIN-like"/>
</dbReference>
<dbReference type="SUPFAM" id="SSF56300">
    <property type="entry name" value="Metallo-dependent phosphatases"/>
    <property type="match status" value="1"/>
</dbReference>
<feature type="compositionally biased region" description="Basic and acidic residues" evidence="1">
    <location>
        <begin position="835"/>
        <end position="852"/>
    </location>
</feature>
<keyword evidence="4" id="KW-1185">Reference proteome</keyword>
<dbReference type="Proteomes" id="UP001168098">
    <property type="component" value="Unassembled WGS sequence"/>
</dbReference>
<feature type="region of interest" description="Disordered" evidence="1">
    <location>
        <begin position="361"/>
        <end position="436"/>
    </location>
</feature>
<dbReference type="Gene3D" id="3.60.21.10">
    <property type="match status" value="1"/>
</dbReference>
<dbReference type="InterPro" id="IPR029052">
    <property type="entry name" value="Metallo-depent_PP-like"/>
</dbReference>